<evidence type="ECO:0000313" key="2">
    <source>
        <dbReference type="Proteomes" id="UP000308652"/>
    </source>
</evidence>
<protein>
    <recommendedName>
        <fullName evidence="3">EthD domain-containing protein</fullName>
    </recommendedName>
</protein>
<name>A0A5C3LTI0_9AGAR</name>
<evidence type="ECO:0000313" key="1">
    <source>
        <dbReference type="EMBL" id="TFK36230.1"/>
    </source>
</evidence>
<accession>A0A5C3LTI0</accession>
<keyword evidence="2" id="KW-1185">Reference proteome</keyword>
<dbReference type="Proteomes" id="UP000308652">
    <property type="component" value="Unassembled WGS sequence"/>
</dbReference>
<reference evidence="1 2" key="1">
    <citation type="journal article" date="2019" name="Nat. Ecol. Evol.">
        <title>Megaphylogeny resolves global patterns of mushroom evolution.</title>
        <authorList>
            <person name="Varga T."/>
            <person name="Krizsan K."/>
            <person name="Foldi C."/>
            <person name="Dima B."/>
            <person name="Sanchez-Garcia M."/>
            <person name="Sanchez-Ramirez S."/>
            <person name="Szollosi G.J."/>
            <person name="Szarkandi J.G."/>
            <person name="Papp V."/>
            <person name="Albert L."/>
            <person name="Andreopoulos W."/>
            <person name="Angelini C."/>
            <person name="Antonin V."/>
            <person name="Barry K.W."/>
            <person name="Bougher N.L."/>
            <person name="Buchanan P."/>
            <person name="Buyck B."/>
            <person name="Bense V."/>
            <person name="Catcheside P."/>
            <person name="Chovatia M."/>
            <person name="Cooper J."/>
            <person name="Damon W."/>
            <person name="Desjardin D."/>
            <person name="Finy P."/>
            <person name="Geml J."/>
            <person name="Haridas S."/>
            <person name="Hughes K."/>
            <person name="Justo A."/>
            <person name="Karasinski D."/>
            <person name="Kautmanova I."/>
            <person name="Kiss B."/>
            <person name="Kocsube S."/>
            <person name="Kotiranta H."/>
            <person name="LaButti K.M."/>
            <person name="Lechner B.E."/>
            <person name="Liimatainen K."/>
            <person name="Lipzen A."/>
            <person name="Lukacs Z."/>
            <person name="Mihaltcheva S."/>
            <person name="Morgado L.N."/>
            <person name="Niskanen T."/>
            <person name="Noordeloos M.E."/>
            <person name="Ohm R.A."/>
            <person name="Ortiz-Santana B."/>
            <person name="Ovrebo C."/>
            <person name="Racz N."/>
            <person name="Riley R."/>
            <person name="Savchenko A."/>
            <person name="Shiryaev A."/>
            <person name="Soop K."/>
            <person name="Spirin V."/>
            <person name="Szebenyi C."/>
            <person name="Tomsovsky M."/>
            <person name="Tulloss R.E."/>
            <person name="Uehling J."/>
            <person name="Grigoriev I.V."/>
            <person name="Vagvolgyi C."/>
            <person name="Papp T."/>
            <person name="Martin F.M."/>
            <person name="Miettinen O."/>
            <person name="Hibbett D.S."/>
            <person name="Nagy L.G."/>
        </authorList>
    </citation>
    <scope>NUCLEOTIDE SEQUENCE [LARGE SCALE GENOMIC DNA]</scope>
    <source>
        <strain evidence="1 2">CBS 166.37</strain>
    </source>
</reference>
<dbReference type="AlphaFoldDB" id="A0A5C3LTI0"/>
<dbReference type="EMBL" id="ML213615">
    <property type="protein sequence ID" value="TFK36230.1"/>
    <property type="molecule type" value="Genomic_DNA"/>
</dbReference>
<dbReference type="OrthoDB" id="2851338at2759"/>
<proteinExistence type="predicted"/>
<organism evidence="1 2">
    <name type="scientific">Crucibulum laeve</name>
    <dbReference type="NCBI Taxonomy" id="68775"/>
    <lineage>
        <taxon>Eukaryota</taxon>
        <taxon>Fungi</taxon>
        <taxon>Dikarya</taxon>
        <taxon>Basidiomycota</taxon>
        <taxon>Agaricomycotina</taxon>
        <taxon>Agaricomycetes</taxon>
        <taxon>Agaricomycetidae</taxon>
        <taxon>Agaricales</taxon>
        <taxon>Agaricineae</taxon>
        <taxon>Nidulariaceae</taxon>
        <taxon>Crucibulum</taxon>
    </lineage>
</organism>
<gene>
    <name evidence="1" type="ORF">BDQ12DRAFT_610167</name>
</gene>
<sequence>MPLGFLAVFSETGPEVTLDEFQDWYNNEHVPLRLNRLSSILTGARFSAADSLKPTWLALYDVDNTSTFQDESYTRLRVNRSPREAALIKRLEILDRRTCRLIADSGVSSFTTSLASENPTKIIYTHGLSPESTITTPEEQDAAIMAWAEKTFGLLKGIDGWLRTRVFENIENLIVGLGIKEGPEGQKVSPYLVIHELSLELTSESIYENDTFRQVIRSTSDLSVKENRKWQLYRAYPGLAQGNLDLTSV</sequence>
<evidence type="ECO:0008006" key="3">
    <source>
        <dbReference type="Google" id="ProtNLM"/>
    </source>
</evidence>
<dbReference type="STRING" id="68775.A0A5C3LTI0"/>